<comment type="caution">
    <text evidence="10">The sequence shown here is derived from an EMBL/GenBank/DDBJ whole genome shotgun (WGS) entry which is preliminary data.</text>
</comment>
<dbReference type="GO" id="GO:0019843">
    <property type="term" value="F:rRNA binding"/>
    <property type="evidence" value="ECO:0007669"/>
    <property type="project" value="TreeGrafter"/>
</dbReference>
<dbReference type="PROSITE" id="PS50102">
    <property type="entry name" value="RRM"/>
    <property type="match status" value="1"/>
</dbReference>
<dbReference type="InterPro" id="IPR000504">
    <property type="entry name" value="RRM_dom"/>
</dbReference>
<evidence type="ECO:0000313" key="11">
    <source>
        <dbReference type="Proteomes" id="UP000253664"/>
    </source>
</evidence>
<dbReference type="OrthoDB" id="442677at2759"/>
<keyword evidence="5 7" id="KW-0694">RNA-binding</keyword>
<evidence type="ECO:0000313" key="10">
    <source>
        <dbReference type="EMBL" id="RCI15337.1"/>
    </source>
</evidence>
<feature type="compositionally biased region" description="Low complexity" evidence="8">
    <location>
        <begin position="431"/>
        <end position="448"/>
    </location>
</feature>
<sequence length="517" mass="55714">MPKKKPVSALGVTASAIVPSLDALFASSSGPVKLPPKSSSASILPAENLALLPDSDDNELSHADTGLATHSEKQTPASSQNSDYDEDDDILENPQTTSDAAEAVEPEQPRKRKRKDVNDDLEEKYFATLIEHNVPEPPGKRPRGQKTNDEGDESGDEQLLVHESVTQNVKSLELEKADKTVFIGNVSTEAISSAQAKKTLVNHLTSVLRGQDGGIPQKLESIRFRSVAFSTASLPKKAAYITKSIMNATTKSANAYAVFSSPAAARMVASKLNGTEVLGRHIRVDSIAHPSQTDHRRCVFVGNLGFVDDETVVNTDDAGKTAEKKRNKAPSDVEEGLWRTFGKQGKVENVRVVRDTKTRVGKGFAYVQFYDANDVEAALLLDGKRFPPMLPRPLRVTRAKDPRKTAAALKKTKEKALSTPGRGSRLGAQDASGAGRAGKLLGRAGAALQRRDRAQSAMAGKKSPEQIVFEGKRASVNDGRPSGLKMGRKSLGRKAKPKNRSAIRAAEWRKKGAVKSS</sequence>
<reference evidence="10 11" key="1">
    <citation type="journal article" date="2015" name="BMC Genomics">
        <title>Insights from the genome of Ophiocordyceps polyrhachis-furcata to pathogenicity and host specificity in insect fungi.</title>
        <authorList>
            <person name="Wichadakul D."/>
            <person name="Kobmoo N."/>
            <person name="Ingsriswang S."/>
            <person name="Tangphatsornruang S."/>
            <person name="Chantasingh D."/>
            <person name="Luangsa-ard J.J."/>
            <person name="Eurwilaichitr L."/>
        </authorList>
    </citation>
    <scope>NUCLEOTIDE SEQUENCE [LARGE SCALE GENOMIC DNA]</scope>
    <source>
        <strain evidence="10 11">BCC 54312</strain>
    </source>
</reference>
<dbReference type="InterPro" id="IPR012677">
    <property type="entry name" value="Nucleotide-bd_a/b_plait_sf"/>
</dbReference>
<dbReference type="GO" id="GO:0000463">
    <property type="term" value="P:maturation of LSU-rRNA from tricistronic rRNA transcript (SSU-rRNA, 5.8S rRNA, LSU-rRNA)"/>
    <property type="evidence" value="ECO:0007669"/>
    <property type="project" value="TreeGrafter"/>
</dbReference>
<feature type="compositionally biased region" description="Basic residues" evidence="8">
    <location>
        <begin position="486"/>
        <end position="501"/>
    </location>
</feature>
<proteinExistence type="inferred from homology"/>
<evidence type="ECO:0000256" key="4">
    <source>
        <dbReference type="ARBA" id="ARBA00015520"/>
    </source>
</evidence>
<protein>
    <recommendedName>
        <fullName evidence="4">Nucleolar protein 12</fullName>
    </recommendedName>
</protein>
<feature type="domain" description="RRM" evidence="9">
    <location>
        <begin position="297"/>
        <end position="401"/>
    </location>
</feature>
<dbReference type="InterPro" id="IPR035979">
    <property type="entry name" value="RBD_domain_sf"/>
</dbReference>
<dbReference type="PANTHER" id="PTHR23236:SF25">
    <property type="entry name" value="RNA-BINDING PROTEIN 34"/>
    <property type="match status" value="1"/>
</dbReference>
<dbReference type="Proteomes" id="UP000253664">
    <property type="component" value="Unassembled WGS sequence"/>
</dbReference>
<evidence type="ECO:0000256" key="6">
    <source>
        <dbReference type="ARBA" id="ARBA00023242"/>
    </source>
</evidence>
<gene>
    <name evidence="10" type="ORF">L249_6736</name>
</gene>
<comment type="similarity">
    <text evidence="3">Belongs to the RRM RBM34 family.</text>
</comment>
<dbReference type="STRING" id="1330021.A0A367LLS3"/>
<feature type="region of interest" description="Disordered" evidence="8">
    <location>
        <begin position="399"/>
        <end position="517"/>
    </location>
</feature>
<keyword evidence="6" id="KW-0539">Nucleus</keyword>
<dbReference type="SMART" id="SM00360">
    <property type="entry name" value="RRM"/>
    <property type="match status" value="2"/>
</dbReference>
<feature type="region of interest" description="Disordered" evidence="8">
    <location>
        <begin position="50"/>
        <end position="157"/>
    </location>
</feature>
<dbReference type="AlphaFoldDB" id="A0A367LLS3"/>
<evidence type="ECO:0000256" key="1">
    <source>
        <dbReference type="ARBA" id="ARBA00002475"/>
    </source>
</evidence>
<dbReference type="EMBL" id="LKCN02000003">
    <property type="protein sequence ID" value="RCI15337.1"/>
    <property type="molecule type" value="Genomic_DNA"/>
</dbReference>
<evidence type="ECO:0000259" key="9">
    <source>
        <dbReference type="PROSITE" id="PS50102"/>
    </source>
</evidence>
<accession>A0A367LLS3</accession>
<name>A0A367LLS3_9HYPO</name>
<dbReference type="GO" id="GO:0005730">
    <property type="term" value="C:nucleolus"/>
    <property type="evidence" value="ECO:0007669"/>
    <property type="project" value="UniProtKB-SubCell"/>
</dbReference>
<evidence type="ECO:0000256" key="8">
    <source>
        <dbReference type="SAM" id="MobiDB-lite"/>
    </source>
</evidence>
<keyword evidence="11" id="KW-1185">Reference proteome</keyword>
<evidence type="ECO:0000256" key="5">
    <source>
        <dbReference type="ARBA" id="ARBA00022884"/>
    </source>
</evidence>
<evidence type="ECO:0000256" key="3">
    <source>
        <dbReference type="ARBA" id="ARBA00007077"/>
    </source>
</evidence>
<dbReference type="SUPFAM" id="SSF54928">
    <property type="entry name" value="RNA-binding domain, RBD"/>
    <property type="match status" value="2"/>
</dbReference>
<comment type="function">
    <text evidence="1">Involved in pre-25S rRNA processing.</text>
</comment>
<dbReference type="PANTHER" id="PTHR23236">
    <property type="entry name" value="EUKARYOTIC TRANSLATION INITIATION FACTOR 4B/4H"/>
    <property type="match status" value="1"/>
</dbReference>
<dbReference type="Gene3D" id="3.30.70.330">
    <property type="match status" value="2"/>
</dbReference>
<evidence type="ECO:0000256" key="7">
    <source>
        <dbReference type="PROSITE-ProRule" id="PRU00176"/>
    </source>
</evidence>
<organism evidence="10 11">
    <name type="scientific">Ophiocordyceps polyrhachis-furcata BCC 54312</name>
    <dbReference type="NCBI Taxonomy" id="1330021"/>
    <lineage>
        <taxon>Eukaryota</taxon>
        <taxon>Fungi</taxon>
        <taxon>Dikarya</taxon>
        <taxon>Ascomycota</taxon>
        <taxon>Pezizomycotina</taxon>
        <taxon>Sordariomycetes</taxon>
        <taxon>Hypocreomycetidae</taxon>
        <taxon>Hypocreales</taxon>
        <taxon>Ophiocordycipitaceae</taxon>
        <taxon>Ophiocordyceps</taxon>
    </lineage>
</organism>
<dbReference type="Pfam" id="PF00076">
    <property type="entry name" value="RRM_1"/>
    <property type="match status" value="1"/>
</dbReference>
<comment type="subcellular location">
    <subcellularLocation>
        <location evidence="2">Nucleus</location>
        <location evidence="2">Nucleolus</location>
    </subcellularLocation>
</comment>
<evidence type="ECO:0000256" key="2">
    <source>
        <dbReference type="ARBA" id="ARBA00004604"/>
    </source>
</evidence>